<sequence>MTKLEQQNLFEFGEVPNFDDRLSHEKSIEGWSEDDLGPNDKIFVSQTYNTKKELTSFVKFKAVKEMFQIKIRDFIGFCRKVVIMDDAHLNGKYNGTILHVVAMDENNIILPIRNEVYPKKTTDSWTWFLEKLHECIGDLEGLTLVTDRAALIFISIQKKFQMLNMDCVVFL</sequence>
<evidence type="ECO:0000313" key="2">
    <source>
        <dbReference type="EMBL" id="KAJ0214760.1"/>
    </source>
</evidence>
<keyword evidence="3" id="KW-1185">Reference proteome</keyword>
<reference evidence="2 3" key="1">
    <citation type="journal article" date="2017" name="Nat. Commun.">
        <title>Genome assembly with in vitro proximity ligation data and whole-genome triplication in lettuce.</title>
        <authorList>
            <person name="Reyes-Chin-Wo S."/>
            <person name="Wang Z."/>
            <person name="Yang X."/>
            <person name="Kozik A."/>
            <person name="Arikit S."/>
            <person name="Song C."/>
            <person name="Xia L."/>
            <person name="Froenicke L."/>
            <person name="Lavelle D.O."/>
            <person name="Truco M.J."/>
            <person name="Xia R."/>
            <person name="Zhu S."/>
            <person name="Xu C."/>
            <person name="Xu H."/>
            <person name="Xu X."/>
            <person name="Cox K."/>
            <person name="Korf I."/>
            <person name="Meyers B.C."/>
            <person name="Michelmore R.W."/>
        </authorList>
    </citation>
    <scope>NUCLEOTIDE SEQUENCE [LARGE SCALE GENOMIC DNA]</scope>
    <source>
        <strain evidence="3">cv. Salinas</strain>
        <tissue evidence="2">Seedlings</tissue>
    </source>
</reference>
<name>A0A9R1VY45_LACSA</name>
<proteinExistence type="predicted"/>
<feature type="domain" description="MULE transposase" evidence="1">
    <location>
        <begin position="81"/>
        <end position="160"/>
    </location>
</feature>
<organism evidence="2 3">
    <name type="scientific">Lactuca sativa</name>
    <name type="common">Garden lettuce</name>
    <dbReference type="NCBI Taxonomy" id="4236"/>
    <lineage>
        <taxon>Eukaryota</taxon>
        <taxon>Viridiplantae</taxon>
        <taxon>Streptophyta</taxon>
        <taxon>Embryophyta</taxon>
        <taxon>Tracheophyta</taxon>
        <taxon>Spermatophyta</taxon>
        <taxon>Magnoliopsida</taxon>
        <taxon>eudicotyledons</taxon>
        <taxon>Gunneridae</taxon>
        <taxon>Pentapetalae</taxon>
        <taxon>asterids</taxon>
        <taxon>campanulids</taxon>
        <taxon>Asterales</taxon>
        <taxon>Asteraceae</taxon>
        <taxon>Cichorioideae</taxon>
        <taxon>Cichorieae</taxon>
        <taxon>Lactucinae</taxon>
        <taxon>Lactuca</taxon>
    </lineage>
</organism>
<dbReference type="Proteomes" id="UP000235145">
    <property type="component" value="Unassembled WGS sequence"/>
</dbReference>
<gene>
    <name evidence="2" type="ORF">LSAT_V11C400213590</name>
</gene>
<comment type="caution">
    <text evidence="2">The sequence shown here is derived from an EMBL/GenBank/DDBJ whole genome shotgun (WGS) entry which is preliminary data.</text>
</comment>
<dbReference type="EMBL" id="NBSK02000004">
    <property type="protein sequence ID" value="KAJ0214760.1"/>
    <property type="molecule type" value="Genomic_DNA"/>
</dbReference>
<accession>A0A9R1VY45</accession>
<dbReference type="Pfam" id="PF10551">
    <property type="entry name" value="MULE"/>
    <property type="match status" value="1"/>
</dbReference>
<dbReference type="AlphaFoldDB" id="A0A9R1VY45"/>
<dbReference type="PANTHER" id="PTHR31973">
    <property type="entry name" value="POLYPROTEIN, PUTATIVE-RELATED"/>
    <property type="match status" value="1"/>
</dbReference>
<evidence type="ECO:0000259" key="1">
    <source>
        <dbReference type="Pfam" id="PF10551"/>
    </source>
</evidence>
<evidence type="ECO:0000313" key="3">
    <source>
        <dbReference type="Proteomes" id="UP000235145"/>
    </source>
</evidence>
<protein>
    <recommendedName>
        <fullName evidence="1">MULE transposase domain-containing protein</fullName>
    </recommendedName>
</protein>
<dbReference type="InterPro" id="IPR018289">
    <property type="entry name" value="MULE_transposase_dom"/>
</dbReference>
<dbReference type="PANTHER" id="PTHR31973:SF185">
    <property type="entry name" value="TRANSPOSASE, MUDR, PLANT, MULE TRANSPOSASE DOMAIN-CONTAINING PROTEIN"/>
    <property type="match status" value="1"/>
</dbReference>